<dbReference type="EMBL" id="JAHBAY010000007">
    <property type="protein sequence ID" value="MBT0770986.1"/>
    <property type="molecule type" value="Genomic_DNA"/>
</dbReference>
<comment type="caution">
    <text evidence="2">The sequence shown here is derived from an EMBL/GenBank/DDBJ whole genome shotgun (WGS) entry which is preliminary data.</text>
</comment>
<dbReference type="RefSeq" id="WP_214157267.1">
    <property type="nucleotide sequence ID" value="NZ_JAHBAY010000007.1"/>
</dbReference>
<protein>
    <submittedName>
        <fullName evidence="2">Nuclear transport factor 2 family protein</fullName>
    </submittedName>
</protein>
<evidence type="ECO:0000259" key="1">
    <source>
        <dbReference type="Pfam" id="PF12680"/>
    </source>
</evidence>
<evidence type="ECO:0000313" key="3">
    <source>
        <dbReference type="Proteomes" id="UP001197247"/>
    </source>
</evidence>
<dbReference type="Gene3D" id="3.10.450.50">
    <property type="match status" value="1"/>
</dbReference>
<dbReference type="Proteomes" id="UP001197247">
    <property type="component" value="Unassembled WGS sequence"/>
</dbReference>
<reference evidence="2 3" key="1">
    <citation type="submission" date="2021-05" db="EMBL/GenBank/DDBJ databases">
        <title>Kineosporia and Streptomyces sp. nov. two new marine actinobacteria isolated from Coral.</title>
        <authorList>
            <person name="Buangrab K."/>
            <person name="Sutthacheep M."/>
            <person name="Yeemin T."/>
            <person name="Harunari E."/>
            <person name="Igarashi Y."/>
            <person name="Kanchanasin P."/>
            <person name="Tanasupawat S."/>
            <person name="Phongsopitanun W."/>
        </authorList>
    </citation>
    <scope>NUCLEOTIDE SEQUENCE [LARGE SCALE GENOMIC DNA]</scope>
    <source>
        <strain evidence="2 3">J2-2</strain>
    </source>
</reference>
<proteinExistence type="predicted"/>
<name>A0ABS5TIQ9_9ACTN</name>
<dbReference type="InterPro" id="IPR032710">
    <property type="entry name" value="NTF2-like_dom_sf"/>
</dbReference>
<feature type="domain" description="SnoaL-like" evidence="1">
    <location>
        <begin position="11"/>
        <end position="112"/>
    </location>
</feature>
<organism evidence="2 3">
    <name type="scientific">Kineosporia corallincola</name>
    <dbReference type="NCBI Taxonomy" id="2835133"/>
    <lineage>
        <taxon>Bacteria</taxon>
        <taxon>Bacillati</taxon>
        <taxon>Actinomycetota</taxon>
        <taxon>Actinomycetes</taxon>
        <taxon>Kineosporiales</taxon>
        <taxon>Kineosporiaceae</taxon>
        <taxon>Kineosporia</taxon>
    </lineage>
</organism>
<dbReference type="InterPro" id="IPR037401">
    <property type="entry name" value="SnoaL-like"/>
</dbReference>
<dbReference type="Pfam" id="PF12680">
    <property type="entry name" value="SnoaL_2"/>
    <property type="match status" value="1"/>
</dbReference>
<dbReference type="SUPFAM" id="SSF54427">
    <property type="entry name" value="NTF2-like"/>
    <property type="match status" value="1"/>
</dbReference>
<accession>A0ABS5TIQ9</accession>
<keyword evidence="3" id="KW-1185">Reference proteome</keyword>
<gene>
    <name evidence="2" type="ORF">KIH74_18755</name>
</gene>
<sequence length="117" mass="13492">MDARKALLIDAYRRFNGRDVEGLLSMMTDDVEWPDVPSQAVLRNKDEIRAYWQGQFAVSDPQVVPTDFEPGRSADELVAVVEQEVRGLAGEVLVDRREIRHRYSFRDGLVRRMVVED</sequence>
<evidence type="ECO:0000313" key="2">
    <source>
        <dbReference type="EMBL" id="MBT0770986.1"/>
    </source>
</evidence>